<feature type="region of interest" description="Disordered" evidence="1">
    <location>
        <begin position="78"/>
        <end position="123"/>
    </location>
</feature>
<keyword evidence="5" id="KW-1185">Reference proteome</keyword>
<evidence type="ECO:0000259" key="3">
    <source>
        <dbReference type="Pfam" id="PF16537"/>
    </source>
</evidence>
<keyword evidence="2" id="KW-1133">Transmembrane helix</keyword>
<evidence type="ECO:0000256" key="1">
    <source>
        <dbReference type="SAM" id="MobiDB-lite"/>
    </source>
</evidence>
<dbReference type="RefSeq" id="WP_345291891.1">
    <property type="nucleotide sequence ID" value="NZ_BAABFV010000001.1"/>
</dbReference>
<gene>
    <name evidence="4" type="ORF">GCM10023151_07840</name>
</gene>
<keyword evidence="2" id="KW-0472">Membrane</keyword>
<evidence type="ECO:0000313" key="5">
    <source>
        <dbReference type="Proteomes" id="UP001501011"/>
    </source>
</evidence>
<sequence>MSYILDALKKNKSGDEKSDVPDLSSEHAYQEFEEEKSLTRWVWPLVVMILVLTIGVLVFMLLNPSASHISQQWTQSSPSSVATDANHSAQESPSVTALTTETEQQSNSKVSANTPVNNSSPQIISKPLEVAEPVVQKVQRSTMTRPPRRNEKQAATPVESSGSVQITKADLPSLIYTTHIYATQPKDRFVMLNGRAYAEGDTISKDFKIKEILENDLVVIYKGQEFVLPNLEDVNVDN</sequence>
<proteinExistence type="predicted"/>
<feature type="domain" description="Type II secretion system protein GspB C-terminal" evidence="3">
    <location>
        <begin position="171"/>
        <end position="229"/>
    </location>
</feature>
<organism evidence="4 5">
    <name type="scientific">Kangiella marina</name>
    <dbReference type="NCBI Taxonomy" id="1079178"/>
    <lineage>
        <taxon>Bacteria</taxon>
        <taxon>Pseudomonadati</taxon>
        <taxon>Pseudomonadota</taxon>
        <taxon>Gammaproteobacteria</taxon>
        <taxon>Kangiellales</taxon>
        <taxon>Kangiellaceae</taxon>
        <taxon>Kangiella</taxon>
    </lineage>
</organism>
<accession>A0ABP8IG88</accession>
<reference evidence="5" key="1">
    <citation type="journal article" date="2019" name="Int. J. Syst. Evol. Microbiol.">
        <title>The Global Catalogue of Microorganisms (GCM) 10K type strain sequencing project: providing services to taxonomists for standard genome sequencing and annotation.</title>
        <authorList>
            <consortium name="The Broad Institute Genomics Platform"/>
            <consortium name="The Broad Institute Genome Sequencing Center for Infectious Disease"/>
            <person name="Wu L."/>
            <person name="Ma J."/>
        </authorList>
    </citation>
    <scope>NUCLEOTIDE SEQUENCE [LARGE SCALE GENOMIC DNA]</scope>
    <source>
        <strain evidence="5">JCM 17728</strain>
    </source>
</reference>
<feature type="region of interest" description="Disordered" evidence="1">
    <location>
        <begin position="138"/>
        <end position="163"/>
    </location>
</feature>
<name>A0ABP8IG88_9GAMM</name>
<feature type="transmembrane region" description="Helical" evidence="2">
    <location>
        <begin position="41"/>
        <end position="62"/>
    </location>
</feature>
<dbReference type="InterPro" id="IPR032389">
    <property type="entry name" value="GspB_C"/>
</dbReference>
<comment type="caution">
    <text evidence="4">The sequence shown here is derived from an EMBL/GenBank/DDBJ whole genome shotgun (WGS) entry which is preliminary data.</text>
</comment>
<evidence type="ECO:0000313" key="4">
    <source>
        <dbReference type="EMBL" id="GAA4358121.1"/>
    </source>
</evidence>
<protein>
    <recommendedName>
        <fullName evidence="3">Type II secretion system protein GspB C-terminal domain-containing protein</fullName>
    </recommendedName>
</protein>
<dbReference type="EMBL" id="BAABFV010000001">
    <property type="protein sequence ID" value="GAA4358121.1"/>
    <property type="molecule type" value="Genomic_DNA"/>
</dbReference>
<dbReference type="Proteomes" id="UP001501011">
    <property type="component" value="Unassembled WGS sequence"/>
</dbReference>
<keyword evidence="2" id="KW-0812">Transmembrane</keyword>
<evidence type="ECO:0000256" key="2">
    <source>
        <dbReference type="SAM" id="Phobius"/>
    </source>
</evidence>
<dbReference type="Pfam" id="PF16537">
    <property type="entry name" value="T2SSB"/>
    <property type="match status" value="1"/>
</dbReference>